<reference evidence="1" key="1">
    <citation type="submission" date="2022-03" db="EMBL/GenBank/DDBJ databases">
        <title>Interactions between chemoautotrophic and heterotrophic bacteria.</title>
        <authorList>
            <person name="Santoro A."/>
        </authorList>
    </citation>
    <scope>NUCLEOTIDE SEQUENCE</scope>
    <source>
        <strain evidence="1">Nb-106</strain>
    </source>
</reference>
<keyword evidence="1" id="KW-0282">Flagellum</keyword>
<gene>
    <name evidence="1" type="ORF">J2S34_001298</name>
</gene>
<organism evidence="1 2">
    <name type="scientific">Nitrobacter winogradskyi</name>
    <name type="common">Nitrobacter agilis</name>
    <dbReference type="NCBI Taxonomy" id="913"/>
    <lineage>
        <taxon>Bacteria</taxon>
        <taxon>Pseudomonadati</taxon>
        <taxon>Pseudomonadota</taxon>
        <taxon>Alphaproteobacteria</taxon>
        <taxon>Hyphomicrobiales</taxon>
        <taxon>Nitrobacteraceae</taxon>
        <taxon>Nitrobacter</taxon>
    </lineage>
</organism>
<accession>A0ACC6AGZ7</accession>
<evidence type="ECO:0000313" key="2">
    <source>
        <dbReference type="Proteomes" id="UP001205486"/>
    </source>
</evidence>
<sequence length="380" mass="40025">MLDQKEERLIMAVRPFLVAVVAGLLLAASAPVLAGNDAAARRADFASAFQTAAAIPAPVLRGRVDITDEMVRIGDLVDNAGDAAQIAIYRAPDPGTTGTLPAAQLLDVLRAHQVIGVETHGISNVAVTRLARTLDPDDVELQIAVALEHRNGLGDARDMLLTFDKDLKAIHLDAANNGAITPVVTRFDPRSGRFDVTLEVANDSGAAPTRLRFTGTAVETIEAAVLARDVDRNTLLKSSDIVIERRPKAEIGNNAASRDRVVGMQTRRQMRAGQALHGIDLTRPDLVQRDQAVTLIYQTAGIYLTVRGKATESGTEGDVVSVLNLQSNRTISGVVVGRGQVSVSPAAPVVPHKLASVEPAAEATASFSAGNNAPASSKAE</sequence>
<keyword evidence="1" id="KW-0969">Cilium</keyword>
<dbReference type="Proteomes" id="UP001205486">
    <property type="component" value="Unassembled WGS sequence"/>
</dbReference>
<comment type="caution">
    <text evidence="1">The sequence shown here is derived from an EMBL/GenBank/DDBJ whole genome shotgun (WGS) entry which is preliminary data.</text>
</comment>
<proteinExistence type="predicted"/>
<name>A0ACC6AGZ7_NITWI</name>
<protein>
    <submittedName>
        <fullName evidence="1">Flagella basal body P-ring formation protein FlgA</fullName>
    </submittedName>
</protein>
<keyword evidence="1" id="KW-0966">Cell projection</keyword>
<dbReference type="EMBL" id="JALJZS010000001">
    <property type="protein sequence ID" value="MCP1998876.1"/>
    <property type="molecule type" value="Genomic_DNA"/>
</dbReference>
<keyword evidence="2" id="KW-1185">Reference proteome</keyword>
<evidence type="ECO:0000313" key="1">
    <source>
        <dbReference type="EMBL" id="MCP1998876.1"/>
    </source>
</evidence>